<dbReference type="InterPro" id="IPR036365">
    <property type="entry name" value="PGBD-like_sf"/>
</dbReference>
<dbReference type="InterPro" id="IPR018077">
    <property type="entry name" value="Glyco_hydro_fam25_subgr"/>
</dbReference>
<dbReference type="PROSITE" id="PS51904">
    <property type="entry name" value="GLYCOSYL_HYDROL_F25_2"/>
    <property type="match status" value="1"/>
</dbReference>
<protein>
    <submittedName>
        <fullName evidence="5">GH25 family lysozyme</fullName>
    </submittedName>
</protein>
<sequence>MAVLHGADVSHWQGAINWSKVDPDFIIFKATEGTSYTDPTYAANMAAARERDLLVGMYHFAKGGNAVQEADHFLSRAGHRAGELMALDWEIDHRDPDGWAAEWLRRVAAKTGVVPLIYMNTSTLKARSWTKVRRTGAGLWVARPGSSDPGTGPWPVRALWQYSFKGSTPGIAGDVDLNYFAGDQSAWKRYGGGGTGSTPPPDTKAAPKFPLPAGSYFGPKDGPSTSVSGYYSHNSDLQRWQTQVRSRGWAIAVDGLYGDQTASVARQFQEEKGLTIDGLVGPETWTAAWTSKVTP</sequence>
<dbReference type="InterPro" id="IPR002477">
    <property type="entry name" value="Peptidoglycan-bd-like"/>
</dbReference>
<keyword evidence="6" id="KW-1185">Reference proteome</keyword>
<keyword evidence="2" id="KW-0378">Hydrolase</keyword>
<dbReference type="SMART" id="SM00641">
    <property type="entry name" value="Glyco_25"/>
    <property type="match status" value="1"/>
</dbReference>
<dbReference type="SUPFAM" id="SSF51445">
    <property type="entry name" value="(Trans)glycosidases"/>
    <property type="match status" value="1"/>
</dbReference>
<dbReference type="CDD" id="cd00599">
    <property type="entry name" value="GH25_muramidase"/>
    <property type="match status" value="1"/>
</dbReference>
<evidence type="ECO:0000259" key="4">
    <source>
        <dbReference type="Pfam" id="PF01471"/>
    </source>
</evidence>
<proteinExistence type="inferred from homology"/>
<dbReference type="Gene3D" id="1.10.101.10">
    <property type="entry name" value="PGBD-like superfamily/PGBD"/>
    <property type="match status" value="1"/>
</dbReference>
<evidence type="ECO:0000256" key="3">
    <source>
        <dbReference type="ARBA" id="ARBA00023295"/>
    </source>
</evidence>
<dbReference type="InterPro" id="IPR017853">
    <property type="entry name" value="GH"/>
</dbReference>
<comment type="similarity">
    <text evidence="1">Belongs to the glycosyl hydrolase 25 family.</text>
</comment>
<dbReference type="Pfam" id="PF01183">
    <property type="entry name" value="Glyco_hydro_25"/>
    <property type="match status" value="1"/>
</dbReference>
<dbReference type="PANTHER" id="PTHR34135:SF2">
    <property type="entry name" value="LYSOZYME"/>
    <property type="match status" value="1"/>
</dbReference>
<accession>A0ABY8QSA3</accession>
<dbReference type="PANTHER" id="PTHR34135">
    <property type="entry name" value="LYSOZYME"/>
    <property type="match status" value="1"/>
</dbReference>
<evidence type="ECO:0000313" key="6">
    <source>
        <dbReference type="Proteomes" id="UP001209083"/>
    </source>
</evidence>
<organism evidence="5 6">
    <name type="scientific">Saxibacter everestensis</name>
    <dbReference type="NCBI Taxonomy" id="2909229"/>
    <lineage>
        <taxon>Bacteria</taxon>
        <taxon>Bacillati</taxon>
        <taxon>Actinomycetota</taxon>
        <taxon>Actinomycetes</taxon>
        <taxon>Micrococcales</taxon>
        <taxon>Brevibacteriaceae</taxon>
        <taxon>Saxibacter</taxon>
    </lineage>
</organism>
<evidence type="ECO:0000313" key="5">
    <source>
        <dbReference type="EMBL" id="WGW11863.1"/>
    </source>
</evidence>
<evidence type="ECO:0000256" key="2">
    <source>
        <dbReference type="ARBA" id="ARBA00022801"/>
    </source>
</evidence>
<name>A0ABY8QSA3_9MICO</name>
<dbReference type="SUPFAM" id="SSF47090">
    <property type="entry name" value="PGBD-like"/>
    <property type="match status" value="1"/>
</dbReference>
<dbReference type="RefSeq" id="WP_349638657.1">
    <property type="nucleotide sequence ID" value="NZ_CP090958.1"/>
</dbReference>
<reference evidence="5 6" key="1">
    <citation type="submission" date="2023-05" db="EMBL/GenBank/DDBJ databases">
        <title>Lithophilousrod everest ZFBP1038 complete genpme.</title>
        <authorList>
            <person name="Tian M."/>
        </authorList>
    </citation>
    <scope>NUCLEOTIDE SEQUENCE [LARGE SCALE GENOMIC DNA]</scope>
    <source>
        <strain evidence="5 6">ZFBP1038</strain>
    </source>
</reference>
<gene>
    <name evidence="5" type="ORF">LWF01_17515</name>
</gene>
<dbReference type="InterPro" id="IPR002053">
    <property type="entry name" value="Glyco_hydro_25"/>
</dbReference>
<dbReference type="InterPro" id="IPR036366">
    <property type="entry name" value="PGBDSf"/>
</dbReference>
<evidence type="ECO:0000256" key="1">
    <source>
        <dbReference type="ARBA" id="ARBA00010646"/>
    </source>
</evidence>
<feature type="domain" description="Peptidoglycan binding-like" evidence="4">
    <location>
        <begin position="236"/>
        <end position="287"/>
    </location>
</feature>
<dbReference type="Gene3D" id="3.20.20.80">
    <property type="entry name" value="Glycosidases"/>
    <property type="match status" value="1"/>
</dbReference>
<dbReference type="EMBL" id="CP090958">
    <property type="protein sequence ID" value="WGW11863.1"/>
    <property type="molecule type" value="Genomic_DNA"/>
</dbReference>
<keyword evidence="3" id="KW-0326">Glycosidase</keyword>
<dbReference type="Proteomes" id="UP001209083">
    <property type="component" value="Chromosome"/>
</dbReference>
<dbReference type="Pfam" id="PF01471">
    <property type="entry name" value="PG_binding_1"/>
    <property type="match status" value="1"/>
</dbReference>